<dbReference type="InterPro" id="IPR013324">
    <property type="entry name" value="RNA_pol_sigma_r3/r4-like"/>
</dbReference>
<dbReference type="InterPro" id="IPR013249">
    <property type="entry name" value="RNA_pol_sigma70_r4_t2"/>
</dbReference>
<feature type="domain" description="RNA polymerase sigma factor 70 region 4 type 2" evidence="6">
    <location>
        <begin position="125"/>
        <end position="177"/>
    </location>
</feature>
<dbReference type="Proteomes" id="UP000837803">
    <property type="component" value="Unassembled WGS sequence"/>
</dbReference>
<evidence type="ECO:0000259" key="5">
    <source>
        <dbReference type="Pfam" id="PF04542"/>
    </source>
</evidence>
<organism evidence="7 8">
    <name type="scientific">Neolewinella maritima</name>
    <dbReference type="NCBI Taxonomy" id="1383882"/>
    <lineage>
        <taxon>Bacteria</taxon>
        <taxon>Pseudomonadati</taxon>
        <taxon>Bacteroidota</taxon>
        <taxon>Saprospiria</taxon>
        <taxon>Saprospirales</taxon>
        <taxon>Lewinellaceae</taxon>
        <taxon>Neolewinella</taxon>
    </lineage>
</organism>
<evidence type="ECO:0000313" key="7">
    <source>
        <dbReference type="EMBL" id="CAH1000204.1"/>
    </source>
</evidence>
<evidence type="ECO:0000313" key="8">
    <source>
        <dbReference type="Proteomes" id="UP000837803"/>
    </source>
</evidence>
<gene>
    <name evidence="7" type="primary">sigE_2</name>
    <name evidence="7" type="ORF">LEM8419_01352</name>
</gene>
<comment type="caution">
    <text evidence="7">The sequence shown here is derived from an EMBL/GenBank/DDBJ whole genome shotgun (WGS) entry which is preliminary data.</text>
</comment>
<dbReference type="NCBIfam" id="TIGR02985">
    <property type="entry name" value="Sig70_bacteroi1"/>
    <property type="match status" value="1"/>
</dbReference>
<dbReference type="NCBIfam" id="TIGR02937">
    <property type="entry name" value="sigma70-ECF"/>
    <property type="match status" value="1"/>
</dbReference>
<keyword evidence="4" id="KW-0804">Transcription</keyword>
<dbReference type="PANTHER" id="PTHR43133">
    <property type="entry name" value="RNA POLYMERASE ECF-TYPE SIGMA FACTO"/>
    <property type="match status" value="1"/>
</dbReference>
<dbReference type="InterPro" id="IPR039425">
    <property type="entry name" value="RNA_pol_sigma-70-like"/>
</dbReference>
<accession>A0ABM9AZC5</accession>
<dbReference type="PANTHER" id="PTHR43133:SF46">
    <property type="entry name" value="RNA POLYMERASE SIGMA-70 FACTOR ECF SUBFAMILY"/>
    <property type="match status" value="1"/>
</dbReference>
<dbReference type="SUPFAM" id="SSF88659">
    <property type="entry name" value="Sigma3 and sigma4 domains of RNA polymerase sigma factors"/>
    <property type="match status" value="1"/>
</dbReference>
<dbReference type="EMBL" id="CAKLPZ010000001">
    <property type="protein sequence ID" value="CAH1000204.1"/>
    <property type="molecule type" value="Genomic_DNA"/>
</dbReference>
<evidence type="ECO:0000259" key="6">
    <source>
        <dbReference type="Pfam" id="PF08281"/>
    </source>
</evidence>
<reference evidence="7" key="1">
    <citation type="submission" date="2021-12" db="EMBL/GenBank/DDBJ databases">
        <authorList>
            <person name="Rodrigo-Torres L."/>
            <person name="Arahal R. D."/>
            <person name="Lucena T."/>
        </authorList>
    </citation>
    <scope>NUCLEOTIDE SEQUENCE</scope>
    <source>
        <strain evidence="7">CECT 8419</strain>
    </source>
</reference>
<dbReference type="InterPro" id="IPR036388">
    <property type="entry name" value="WH-like_DNA-bd_sf"/>
</dbReference>
<proteinExistence type="inferred from homology"/>
<dbReference type="InterPro" id="IPR014327">
    <property type="entry name" value="RNA_pol_sigma70_bacteroid"/>
</dbReference>
<dbReference type="RefSeq" id="WP_238750258.1">
    <property type="nucleotide sequence ID" value="NZ_CAKLPZ010000001.1"/>
</dbReference>
<evidence type="ECO:0000256" key="4">
    <source>
        <dbReference type="ARBA" id="ARBA00023163"/>
    </source>
</evidence>
<evidence type="ECO:0000256" key="2">
    <source>
        <dbReference type="ARBA" id="ARBA00023015"/>
    </source>
</evidence>
<evidence type="ECO:0000256" key="1">
    <source>
        <dbReference type="ARBA" id="ARBA00010641"/>
    </source>
</evidence>
<dbReference type="Gene3D" id="1.10.10.10">
    <property type="entry name" value="Winged helix-like DNA-binding domain superfamily/Winged helix DNA-binding domain"/>
    <property type="match status" value="1"/>
</dbReference>
<dbReference type="InterPro" id="IPR013325">
    <property type="entry name" value="RNA_pol_sigma_r2"/>
</dbReference>
<dbReference type="Pfam" id="PF08281">
    <property type="entry name" value="Sigma70_r4_2"/>
    <property type="match status" value="1"/>
</dbReference>
<name>A0ABM9AZC5_9BACT</name>
<evidence type="ECO:0000256" key="3">
    <source>
        <dbReference type="ARBA" id="ARBA00023082"/>
    </source>
</evidence>
<dbReference type="InterPro" id="IPR007627">
    <property type="entry name" value="RNA_pol_sigma70_r2"/>
</dbReference>
<comment type="similarity">
    <text evidence="1">Belongs to the sigma-70 factor family. ECF subfamily.</text>
</comment>
<keyword evidence="3" id="KW-0731">Sigma factor</keyword>
<keyword evidence="8" id="KW-1185">Reference proteome</keyword>
<sequence length="192" mass="21951">MRSAPSTTDSELFSALRQGQSSALDALFRRHYVDLCRVALRLLNDEAAAEDVVQVVFTKLWTRRDTLPAHIPAVGPYLRRSVRNRSLNYLRDRSRLPLDDGELPDLPSDPSLQPGAALEAEELQRRLHQAIDRLPERCRLVFVMAKVEEMSHQEIAAGLNISVKTVENQMTRAYKFLRQWLAFILFLIVQNA</sequence>
<feature type="domain" description="RNA polymerase sigma-70 region 2" evidence="5">
    <location>
        <begin position="27"/>
        <end position="95"/>
    </location>
</feature>
<dbReference type="InterPro" id="IPR014284">
    <property type="entry name" value="RNA_pol_sigma-70_dom"/>
</dbReference>
<protein>
    <submittedName>
        <fullName evidence="7">ECF RNA polymerase sigma factor SigE</fullName>
    </submittedName>
</protein>
<dbReference type="Pfam" id="PF04542">
    <property type="entry name" value="Sigma70_r2"/>
    <property type="match status" value="1"/>
</dbReference>
<dbReference type="Gene3D" id="1.10.1740.10">
    <property type="match status" value="1"/>
</dbReference>
<keyword evidence="2" id="KW-0805">Transcription regulation</keyword>
<dbReference type="SUPFAM" id="SSF88946">
    <property type="entry name" value="Sigma2 domain of RNA polymerase sigma factors"/>
    <property type="match status" value="1"/>
</dbReference>
<dbReference type="CDD" id="cd06171">
    <property type="entry name" value="Sigma70_r4"/>
    <property type="match status" value="1"/>
</dbReference>